<dbReference type="Gene3D" id="3.20.20.70">
    <property type="entry name" value="Aldolase class I"/>
    <property type="match status" value="1"/>
</dbReference>
<evidence type="ECO:0000256" key="5">
    <source>
        <dbReference type="ARBA" id="ARBA00023004"/>
    </source>
</evidence>
<reference evidence="9 10" key="1">
    <citation type="submission" date="2020-03" db="EMBL/GenBank/DDBJ databases">
        <title>Metabolic flexibility allows generalist bacteria to become dominant in a frequently disturbed ecosystem.</title>
        <authorList>
            <person name="Chen Y.-J."/>
            <person name="Leung P.M."/>
            <person name="Bay S.K."/>
            <person name="Hugenholtz P."/>
            <person name="Kessler A.J."/>
            <person name="Shelley G."/>
            <person name="Waite D.W."/>
            <person name="Cook P.L."/>
            <person name="Greening C."/>
        </authorList>
    </citation>
    <scope>NUCLEOTIDE SEQUENCE [LARGE SCALE GENOMIC DNA]</scope>
    <source>
        <strain evidence="9">SS_bin_28</strain>
    </source>
</reference>
<keyword evidence="2" id="KW-0004">4Fe-4S</keyword>
<dbReference type="PROSITE" id="PS01305">
    <property type="entry name" value="MOAA_NIFB_PQQE"/>
    <property type="match status" value="1"/>
</dbReference>
<dbReference type="EMBL" id="JABDJR010000125">
    <property type="protein sequence ID" value="NNF05772.1"/>
    <property type="molecule type" value="Genomic_DNA"/>
</dbReference>
<evidence type="ECO:0000256" key="3">
    <source>
        <dbReference type="ARBA" id="ARBA00022691"/>
    </source>
</evidence>
<name>A0A7Y2E7G0_UNCEI</name>
<dbReference type="InterPro" id="IPR013785">
    <property type="entry name" value="Aldolase_TIM"/>
</dbReference>
<gene>
    <name evidence="9" type="ORF">HKN21_03340</name>
</gene>
<dbReference type="SFLD" id="SFLDS00029">
    <property type="entry name" value="Radical_SAM"/>
    <property type="match status" value="1"/>
</dbReference>
<dbReference type="SUPFAM" id="SSF102114">
    <property type="entry name" value="Radical SAM enzymes"/>
    <property type="match status" value="1"/>
</dbReference>
<dbReference type="InterPro" id="IPR058240">
    <property type="entry name" value="rSAM_sf"/>
</dbReference>
<dbReference type="GO" id="GO:0016491">
    <property type="term" value="F:oxidoreductase activity"/>
    <property type="evidence" value="ECO:0007669"/>
    <property type="project" value="InterPro"/>
</dbReference>
<dbReference type="SFLD" id="SFLDG01384">
    <property type="entry name" value="thioether_bond_formation_requi"/>
    <property type="match status" value="1"/>
</dbReference>
<evidence type="ECO:0000313" key="9">
    <source>
        <dbReference type="EMBL" id="NNF05772.1"/>
    </source>
</evidence>
<evidence type="ECO:0000256" key="2">
    <source>
        <dbReference type="ARBA" id="ARBA00022485"/>
    </source>
</evidence>
<dbReference type="InterPro" id="IPR007197">
    <property type="entry name" value="rSAM"/>
</dbReference>
<evidence type="ECO:0000256" key="4">
    <source>
        <dbReference type="ARBA" id="ARBA00022723"/>
    </source>
</evidence>
<organism evidence="9 10">
    <name type="scientific">Eiseniibacteriota bacterium</name>
    <dbReference type="NCBI Taxonomy" id="2212470"/>
    <lineage>
        <taxon>Bacteria</taxon>
        <taxon>Candidatus Eiseniibacteriota</taxon>
    </lineage>
</organism>
<dbReference type="CDD" id="cd01335">
    <property type="entry name" value="Radical_SAM"/>
    <property type="match status" value="1"/>
</dbReference>
<dbReference type="GO" id="GO:0046872">
    <property type="term" value="F:metal ion binding"/>
    <property type="evidence" value="ECO:0007669"/>
    <property type="project" value="UniProtKB-KW"/>
</dbReference>
<dbReference type="Proteomes" id="UP000547674">
    <property type="component" value="Unassembled WGS sequence"/>
</dbReference>
<accession>A0A7Y2E7G0</accession>
<dbReference type="PROSITE" id="PS51257">
    <property type="entry name" value="PROKAR_LIPOPROTEIN"/>
    <property type="match status" value="1"/>
</dbReference>
<dbReference type="AlphaFoldDB" id="A0A7Y2E7G0"/>
<proteinExistence type="inferred from homology"/>
<keyword evidence="5" id="KW-0408">Iron</keyword>
<dbReference type="GO" id="GO:0051539">
    <property type="term" value="F:4 iron, 4 sulfur cluster binding"/>
    <property type="evidence" value="ECO:0007669"/>
    <property type="project" value="UniProtKB-KW"/>
</dbReference>
<dbReference type="PANTHER" id="PTHR43273:SF3">
    <property type="entry name" value="ANAEROBIC SULFATASE-MATURATING ENZYME HOMOLOG ASLB-RELATED"/>
    <property type="match status" value="1"/>
</dbReference>
<comment type="cofactor">
    <cofactor evidence="1">
        <name>[4Fe-4S] cluster</name>
        <dbReference type="ChEBI" id="CHEBI:49883"/>
    </cofactor>
</comment>
<keyword evidence="6" id="KW-0411">Iron-sulfur</keyword>
<dbReference type="SFLD" id="SFLDG01067">
    <property type="entry name" value="SPASM/twitch_domain_containing"/>
    <property type="match status" value="1"/>
</dbReference>
<comment type="similarity">
    <text evidence="7">Belongs to the radical SAM superfamily. Anaerobic sulfatase-maturating enzyme family.</text>
</comment>
<evidence type="ECO:0000256" key="6">
    <source>
        <dbReference type="ARBA" id="ARBA00023014"/>
    </source>
</evidence>
<dbReference type="SFLD" id="SFLDG01386">
    <property type="entry name" value="main_SPASM_domain-containing"/>
    <property type="match status" value="1"/>
</dbReference>
<dbReference type="InterPro" id="IPR000385">
    <property type="entry name" value="MoaA_NifB_PqqE_Fe-S-bd_CS"/>
</dbReference>
<feature type="domain" description="Radical SAM core" evidence="8">
    <location>
        <begin position="14"/>
        <end position="133"/>
    </location>
</feature>
<evidence type="ECO:0000256" key="7">
    <source>
        <dbReference type="ARBA" id="ARBA00023601"/>
    </source>
</evidence>
<dbReference type="Pfam" id="PF04055">
    <property type="entry name" value="Radical_SAM"/>
    <property type="match status" value="1"/>
</dbReference>
<sequence length="405" mass="45371">MARPENVQALFLTLTGSCNLSCSYCFEDDKNSSKMLWDTAKKSLDWALSATNPVEIVFYGGEPLMEFPMIQKAVAYVNERVGPEHQILFGLVTNGLLMRREVLDFLDEHRFSIQLSFDGVPSAQLERGKGTWDILDNLITQLPTTHPKLFSDLTVNITAFPSTIRHLSASVDYFLEKRVIGFGISPVFTDSSSWQVSDIEVLREQFQSIYESSLRHYEEHHCTPFGGFQKADPTSPHAPDGYKMCGVSRGEKPTIDTDGRVHACATFTDSIQTRPEGILKDSLDQVDLGSLHDEGFRSNFESLEEKFEGIEIFDGKESKYSSYAKCNNCQYLSRCSVCPVSIGHIPGNTDPNRIPDFFCAFNLVIHAYGDQFRDAISPRRAFGWKPASESPGLRAIAASSSLRRK</sequence>
<keyword evidence="4" id="KW-0479">Metal-binding</keyword>
<protein>
    <submittedName>
        <fullName evidence="9">4Fe-4S cluster-binding domain-containing protein</fullName>
    </submittedName>
</protein>
<keyword evidence="3" id="KW-0949">S-adenosyl-L-methionine</keyword>
<evidence type="ECO:0000313" key="10">
    <source>
        <dbReference type="Proteomes" id="UP000547674"/>
    </source>
</evidence>
<evidence type="ECO:0000256" key="1">
    <source>
        <dbReference type="ARBA" id="ARBA00001966"/>
    </source>
</evidence>
<comment type="caution">
    <text evidence="9">The sequence shown here is derived from an EMBL/GenBank/DDBJ whole genome shotgun (WGS) entry which is preliminary data.</text>
</comment>
<dbReference type="InterPro" id="IPR023867">
    <property type="entry name" value="Sulphatase_maturase_rSAM"/>
</dbReference>
<dbReference type="PANTHER" id="PTHR43273">
    <property type="entry name" value="ANAEROBIC SULFATASE-MATURATING ENZYME HOMOLOG ASLB-RELATED"/>
    <property type="match status" value="1"/>
</dbReference>
<evidence type="ECO:0000259" key="8">
    <source>
        <dbReference type="Pfam" id="PF04055"/>
    </source>
</evidence>